<dbReference type="SUPFAM" id="SSF52540">
    <property type="entry name" value="P-loop containing nucleoside triphosphate hydrolases"/>
    <property type="match status" value="1"/>
</dbReference>
<gene>
    <name evidence="1" type="primary">imuA</name>
    <name evidence="1" type="ORF">JAZ07_03515</name>
</gene>
<dbReference type="InterPro" id="IPR017166">
    <property type="entry name" value="UCP037290"/>
</dbReference>
<dbReference type="InterPro" id="IPR047610">
    <property type="entry name" value="ImuA_translesion"/>
</dbReference>
<proteinExistence type="predicted"/>
<dbReference type="PIRSF" id="PIRSF037290">
    <property type="entry name" value="UCP037290"/>
    <property type="match status" value="1"/>
</dbReference>
<dbReference type="NCBIfam" id="NF033429">
    <property type="entry name" value="ImuA_translesion"/>
    <property type="match status" value="1"/>
</dbReference>
<evidence type="ECO:0000313" key="1">
    <source>
        <dbReference type="EMBL" id="MCG7945396.1"/>
    </source>
</evidence>
<evidence type="ECO:0000313" key="2">
    <source>
        <dbReference type="Proteomes" id="UP000886667"/>
    </source>
</evidence>
<dbReference type="Gene3D" id="3.40.50.300">
    <property type="entry name" value="P-loop containing nucleotide triphosphate hydrolases"/>
    <property type="match status" value="1"/>
</dbReference>
<dbReference type="Proteomes" id="UP000886667">
    <property type="component" value="Unassembled WGS sequence"/>
</dbReference>
<name>A0A9E4N277_9GAMM</name>
<accession>A0A9E4N277</accession>
<reference evidence="1" key="1">
    <citation type="journal article" date="2021" name="Proc. Natl. Acad. Sci. U.S.A.">
        <title>Global biogeography of chemosynthetic symbionts reveals both localized and globally distributed symbiont groups. .</title>
        <authorList>
            <person name="Osvatic J.T."/>
            <person name="Wilkins L.G.E."/>
            <person name="Leibrecht L."/>
            <person name="Leray M."/>
            <person name="Zauner S."/>
            <person name="Polzin J."/>
            <person name="Camacho Y."/>
            <person name="Gros O."/>
            <person name="van Gils J.A."/>
            <person name="Eisen J.A."/>
            <person name="Petersen J.M."/>
            <person name="Yuen B."/>
        </authorList>
    </citation>
    <scope>NUCLEOTIDE SEQUENCE</scope>
    <source>
        <strain evidence="1">MAGclacostrist064TRANS</strain>
    </source>
</reference>
<sequence length="203" mass="22372">MKEPLKKLLNNNQLIWCGERCAPTRRGLPTGHDALDAILPEAGWLQGALIEVISPQWGIGEIELFLPAMAAATQADKQLVWIAPPYTPYPPALVSGGISLRHLLVLRPPRHQDIPWAMETVLRQRRCAMVLAWPGRLIPKTVRRLQLAAEAGGGVGVLFRSEHRDSSFAATRLLLKPGRSGLQVTILKSRATRGRQTVALTLH</sequence>
<organism evidence="1 2">
    <name type="scientific">Candidatus Thiodiazotropha taylori</name>
    <dbReference type="NCBI Taxonomy" id="2792791"/>
    <lineage>
        <taxon>Bacteria</taxon>
        <taxon>Pseudomonadati</taxon>
        <taxon>Pseudomonadota</taxon>
        <taxon>Gammaproteobacteria</taxon>
        <taxon>Chromatiales</taxon>
        <taxon>Sedimenticolaceae</taxon>
        <taxon>Candidatus Thiodiazotropha</taxon>
    </lineage>
</organism>
<dbReference type="EMBL" id="JAEPCM010000097">
    <property type="protein sequence ID" value="MCG7945396.1"/>
    <property type="molecule type" value="Genomic_DNA"/>
</dbReference>
<dbReference type="InterPro" id="IPR027417">
    <property type="entry name" value="P-loop_NTPase"/>
</dbReference>
<protein>
    <submittedName>
        <fullName evidence="1">Translesion DNA synthesis-associated protein ImuA</fullName>
    </submittedName>
</protein>
<comment type="caution">
    <text evidence="1">The sequence shown here is derived from an EMBL/GenBank/DDBJ whole genome shotgun (WGS) entry which is preliminary data.</text>
</comment>
<dbReference type="AlphaFoldDB" id="A0A9E4N277"/>